<feature type="compositionally biased region" description="Acidic residues" evidence="1">
    <location>
        <begin position="14"/>
        <end position="24"/>
    </location>
</feature>
<evidence type="ECO:0000313" key="3">
    <source>
        <dbReference type="Proteomes" id="UP001499852"/>
    </source>
</evidence>
<gene>
    <name evidence="2" type="ORF">GCM10023213_17030</name>
</gene>
<feature type="region of interest" description="Disordered" evidence="1">
    <location>
        <begin position="1"/>
        <end position="31"/>
    </location>
</feature>
<organism evidence="2 3">
    <name type="scientific">Prosthecobacter algae</name>
    <dbReference type="NCBI Taxonomy" id="1144682"/>
    <lineage>
        <taxon>Bacteria</taxon>
        <taxon>Pseudomonadati</taxon>
        <taxon>Verrucomicrobiota</taxon>
        <taxon>Verrucomicrobiia</taxon>
        <taxon>Verrucomicrobiales</taxon>
        <taxon>Verrucomicrobiaceae</taxon>
        <taxon>Prosthecobacter</taxon>
    </lineage>
</organism>
<dbReference type="EMBL" id="BAABIA010000003">
    <property type="protein sequence ID" value="GAA5138368.1"/>
    <property type="molecule type" value="Genomic_DNA"/>
</dbReference>
<keyword evidence="3" id="KW-1185">Reference proteome</keyword>
<protein>
    <submittedName>
        <fullName evidence="2">Uncharacterized protein</fullName>
    </submittedName>
</protein>
<dbReference type="Proteomes" id="UP001499852">
    <property type="component" value="Unassembled WGS sequence"/>
</dbReference>
<name>A0ABP9P3G7_9BACT</name>
<evidence type="ECO:0000256" key="1">
    <source>
        <dbReference type="SAM" id="MobiDB-lite"/>
    </source>
</evidence>
<accession>A0ABP9P3G7</accession>
<proteinExistence type="predicted"/>
<sequence>MRRGGGFFLSWGTEAEEEHQEDDAQTATKGEGFHRVRMLEEVKDDVLKGLAIGEDLGAVDGDVELDLVGGHGLDGLGFAEHALDLVGGEHGGQAFEEAGLNAVEESLGLGEFLLIEDLG</sequence>
<comment type="caution">
    <text evidence="2">The sequence shown here is derived from an EMBL/GenBank/DDBJ whole genome shotgun (WGS) entry which is preliminary data.</text>
</comment>
<reference evidence="3" key="1">
    <citation type="journal article" date="2019" name="Int. J. Syst. Evol. Microbiol.">
        <title>The Global Catalogue of Microorganisms (GCM) 10K type strain sequencing project: providing services to taxonomists for standard genome sequencing and annotation.</title>
        <authorList>
            <consortium name="The Broad Institute Genomics Platform"/>
            <consortium name="The Broad Institute Genome Sequencing Center for Infectious Disease"/>
            <person name="Wu L."/>
            <person name="Ma J."/>
        </authorList>
    </citation>
    <scope>NUCLEOTIDE SEQUENCE [LARGE SCALE GENOMIC DNA]</scope>
    <source>
        <strain evidence="3">JCM 18053</strain>
    </source>
</reference>
<evidence type="ECO:0000313" key="2">
    <source>
        <dbReference type="EMBL" id="GAA5138368.1"/>
    </source>
</evidence>